<feature type="non-terminal residue" evidence="1">
    <location>
        <position position="188"/>
    </location>
</feature>
<dbReference type="AlphaFoldDB" id="A0A382XEZ3"/>
<dbReference type="PROSITE" id="PS51257">
    <property type="entry name" value="PROKAR_LIPOPROTEIN"/>
    <property type="match status" value="1"/>
</dbReference>
<gene>
    <name evidence="1" type="ORF">METZ01_LOCUS422486</name>
</gene>
<reference evidence="1" key="1">
    <citation type="submission" date="2018-05" db="EMBL/GenBank/DDBJ databases">
        <authorList>
            <person name="Lanie J.A."/>
            <person name="Ng W.-L."/>
            <person name="Kazmierczak K.M."/>
            <person name="Andrzejewski T.M."/>
            <person name="Davidsen T.M."/>
            <person name="Wayne K.J."/>
            <person name="Tettelin H."/>
            <person name="Glass J.I."/>
            <person name="Rusch D."/>
            <person name="Podicherti R."/>
            <person name="Tsui H.-C.T."/>
            <person name="Winkler M.E."/>
        </authorList>
    </citation>
    <scope>NUCLEOTIDE SEQUENCE</scope>
</reference>
<organism evidence="1">
    <name type="scientific">marine metagenome</name>
    <dbReference type="NCBI Taxonomy" id="408172"/>
    <lineage>
        <taxon>unclassified sequences</taxon>
        <taxon>metagenomes</taxon>
        <taxon>ecological metagenomes</taxon>
    </lineage>
</organism>
<proteinExistence type="predicted"/>
<name>A0A382XEZ3_9ZZZZ</name>
<protein>
    <submittedName>
        <fullName evidence="1">Uncharacterized protein</fullName>
    </submittedName>
</protein>
<accession>A0A382XEZ3</accession>
<sequence>MNRFFLNQQSLLLVLSCLILTIPSFVLGESNGTKIVTVDANASNKETISSEKNTQVPSPSTATARGHDFRIRITHDKQDDKTFKLELQAIPSVQIAAPSMDQRINSFIAPITDSISSLVFWAPAVPNLQLEILADSVKDLNFSPEIQQDGILLEVLPGLTIENLQEQLLKRSKHLRVKGELPKIRPLE</sequence>
<dbReference type="EMBL" id="UINC01167237">
    <property type="protein sequence ID" value="SVD69632.1"/>
    <property type="molecule type" value="Genomic_DNA"/>
</dbReference>
<evidence type="ECO:0000313" key="1">
    <source>
        <dbReference type="EMBL" id="SVD69632.1"/>
    </source>
</evidence>